<sequence>MAFEFSVFDAYSDGDNIWFVAIEYNALWRKSLIDDTLEYVGSFPNENMFQWRLYTSVCEHDGKLYFIPASAYEIGVYDMVEKKFSKINIGIDKEENDVSEIRYAKKYISAFIIDNKLVMLPCCYDKVVVYDLVTEEMQTDSSMVEALREKYTETITSAEGVFYLCWNARRIDKDSVIFDLHSNANKFVKYNVRENVWEEYEAGEKKFSYNYIEYHDGEVWLYDDKKMLLVNCSMRSDAYKIFNLPITKGDMLISNMFVYGDCLYFLSASGESVIRFSIKDRTFEYVEELVSKELSFSSVAVKNNNRLCLYAPMEQSFVLYQDNKWRFLPCEINQENMIRVKDKAYLEMRQDGKGIVTEGMACGIEDFMRVIQYEGLLQRENNKNDISTGLSGRRIYDYLINEN</sequence>
<dbReference type="Proteomes" id="UP000183469">
    <property type="component" value="Unassembled WGS sequence"/>
</dbReference>
<dbReference type="OrthoDB" id="9759959at2"/>
<gene>
    <name evidence="1" type="ORF">SAMN05660648_02438</name>
</gene>
<evidence type="ECO:0000313" key="1">
    <source>
        <dbReference type="EMBL" id="SEA23265.1"/>
    </source>
</evidence>
<dbReference type="InterPro" id="IPR011043">
    <property type="entry name" value="Gal_Oxase/kelch_b-propeller"/>
</dbReference>
<reference evidence="1 2" key="1">
    <citation type="submission" date="2016-10" db="EMBL/GenBank/DDBJ databases">
        <authorList>
            <person name="de Groot N.N."/>
        </authorList>
    </citation>
    <scope>NUCLEOTIDE SEQUENCE [LARGE SCALE GENOMIC DNA]</scope>
    <source>
        <strain evidence="1 2">DSM 2872</strain>
    </source>
</reference>
<protein>
    <submittedName>
        <fullName evidence="1">Uncharacterized protein</fullName>
    </submittedName>
</protein>
<evidence type="ECO:0000313" key="2">
    <source>
        <dbReference type="Proteomes" id="UP000183469"/>
    </source>
</evidence>
<dbReference type="EMBL" id="FNQG01000011">
    <property type="protein sequence ID" value="SEA23265.1"/>
    <property type="molecule type" value="Genomic_DNA"/>
</dbReference>
<name>A0A1H3ZHX8_SELRU</name>
<dbReference type="AlphaFoldDB" id="A0A1H3ZHX8"/>
<dbReference type="RefSeq" id="WP_074672985.1">
    <property type="nucleotide sequence ID" value="NZ_FNQG01000011.1"/>
</dbReference>
<proteinExistence type="predicted"/>
<dbReference type="SUPFAM" id="SSF50965">
    <property type="entry name" value="Galactose oxidase, central domain"/>
    <property type="match status" value="1"/>
</dbReference>
<accession>A0A1H3ZHX8</accession>
<organism evidence="1 2">
    <name type="scientific">Selenomonas ruminantium</name>
    <dbReference type="NCBI Taxonomy" id="971"/>
    <lineage>
        <taxon>Bacteria</taxon>
        <taxon>Bacillati</taxon>
        <taxon>Bacillota</taxon>
        <taxon>Negativicutes</taxon>
        <taxon>Selenomonadales</taxon>
        <taxon>Selenomonadaceae</taxon>
        <taxon>Selenomonas</taxon>
    </lineage>
</organism>